<accession>A0ABP3YAT0</accession>
<keyword evidence="1" id="KW-1133">Transmembrane helix</keyword>
<dbReference type="EMBL" id="BAAAFI010000002">
    <property type="protein sequence ID" value="GAA0877784.1"/>
    <property type="molecule type" value="Genomic_DNA"/>
</dbReference>
<keyword evidence="1" id="KW-0812">Transmembrane</keyword>
<dbReference type="RefSeq" id="WP_343848548.1">
    <property type="nucleotide sequence ID" value="NZ_BAAAFI010000002.1"/>
</dbReference>
<sequence>MKNRRDNSTEELEQTLAKQLEVFKKESEEWLKVGAVIAAGVLLTYGIVKVARKKKMKSTDKALEVLEKEGLLNEDIKTRLTKTKGSTFWPSFTQRLVILGIALAKDKLFHDIFSSPAEVEVKESEKGK</sequence>
<keyword evidence="1" id="KW-0472">Membrane</keyword>
<proteinExistence type="predicted"/>
<evidence type="ECO:0000313" key="2">
    <source>
        <dbReference type="EMBL" id="GAA0877784.1"/>
    </source>
</evidence>
<evidence type="ECO:0000256" key="1">
    <source>
        <dbReference type="SAM" id="Phobius"/>
    </source>
</evidence>
<gene>
    <name evidence="2" type="ORF">GCM10009119_07520</name>
</gene>
<organism evidence="2 3">
    <name type="scientific">Algoriphagus jejuensis</name>
    <dbReference type="NCBI Taxonomy" id="419934"/>
    <lineage>
        <taxon>Bacteria</taxon>
        <taxon>Pseudomonadati</taxon>
        <taxon>Bacteroidota</taxon>
        <taxon>Cytophagia</taxon>
        <taxon>Cytophagales</taxon>
        <taxon>Cyclobacteriaceae</taxon>
        <taxon>Algoriphagus</taxon>
    </lineage>
</organism>
<comment type="caution">
    <text evidence="2">The sequence shown here is derived from an EMBL/GenBank/DDBJ whole genome shotgun (WGS) entry which is preliminary data.</text>
</comment>
<keyword evidence="3" id="KW-1185">Reference proteome</keyword>
<feature type="transmembrane region" description="Helical" evidence="1">
    <location>
        <begin position="30"/>
        <end position="48"/>
    </location>
</feature>
<name>A0ABP3YAT0_9BACT</name>
<evidence type="ECO:0000313" key="3">
    <source>
        <dbReference type="Proteomes" id="UP001500469"/>
    </source>
</evidence>
<reference evidence="3" key="1">
    <citation type="journal article" date="2019" name="Int. J. Syst. Evol. Microbiol.">
        <title>The Global Catalogue of Microorganisms (GCM) 10K type strain sequencing project: providing services to taxonomists for standard genome sequencing and annotation.</title>
        <authorList>
            <consortium name="The Broad Institute Genomics Platform"/>
            <consortium name="The Broad Institute Genome Sequencing Center for Infectious Disease"/>
            <person name="Wu L."/>
            <person name="Ma J."/>
        </authorList>
    </citation>
    <scope>NUCLEOTIDE SEQUENCE [LARGE SCALE GENOMIC DNA]</scope>
    <source>
        <strain evidence="3">JCM 16112</strain>
    </source>
</reference>
<protein>
    <submittedName>
        <fullName evidence="2">Uncharacterized protein</fullName>
    </submittedName>
</protein>
<dbReference type="Proteomes" id="UP001500469">
    <property type="component" value="Unassembled WGS sequence"/>
</dbReference>